<accession>A0A0H3A7V3</accession>
<feature type="domain" description="Pyruvate carboxyltransferase" evidence="10">
    <location>
        <begin position="5"/>
        <end position="270"/>
    </location>
</feature>
<dbReference type="InterPro" id="IPR013709">
    <property type="entry name" value="2-isopropylmalate_synth_dimer"/>
</dbReference>
<name>A0A0H3A7V3_NITV4</name>
<dbReference type="PANTHER" id="PTHR43538">
    <property type="entry name" value="ALPHA-IPM SYNTHASE/HOMOCITRATE SYNTHASE"/>
    <property type="match status" value="1"/>
</dbReference>
<evidence type="ECO:0000256" key="6">
    <source>
        <dbReference type="ARBA" id="ARBA00023304"/>
    </source>
</evidence>
<comment type="catalytic activity">
    <reaction evidence="7">
        <text>pyruvate + acetyl-CoA + H2O = (3R)-citramalate + CoA + H(+)</text>
        <dbReference type="Rhea" id="RHEA:19045"/>
        <dbReference type="ChEBI" id="CHEBI:15361"/>
        <dbReference type="ChEBI" id="CHEBI:15377"/>
        <dbReference type="ChEBI" id="CHEBI:15378"/>
        <dbReference type="ChEBI" id="CHEBI:30934"/>
        <dbReference type="ChEBI" id="CHEBI:57287"/>
        <dbReference type="ChEBI" id="CHEBI:57288"/>
        <dbReference type="EC" id="2.3.3.21"/>
    </reaction>
</comment>
<evidence type="ECO:0000259" key="10">
    <source>
        <dbReference type="PROSITE" id="PS50991"/>
    </source>
</evidence>
<dbReference type="Proteomes" id="UP000009173">
    <property type="component" value="Chromosome"/>
</dbReference>
<dbReference type="PROSITE" id="PS50991">
    <property type="entry name" value="PYR_CT"/>
    <property type="match status" value="1"/>
</dbReference>
<evidence type="ECO:0000256" key="1">
    <source>
        <dbReference type="ARBA" id="ARBA00004743"/>
    </source>
</evidence>
<evidence type="ECO:0000256" key="9">
    <source>
        <dbReference type="RuleBase" id="RU003523"/>
    </source>
</evidence>
<dbReference type="InterPro" id="IPR054691">
    <property type="entry name" value="LeuA/HCS_post-cat"/>
</dbReference>
<keyword evidence="6" id="KW-0100">Branched-chain amino acid biosynthesis</keyword>
<evidence type="ECO:0000313" key="12">
    <source>
        <dbReference type="Proteomes" id="UP000009173"/>
    </source>
</evidence>
<evidence type="ECO:0000256" key="4">
    <source>
        <dbReference type="ARBA" id="ARBA00022624"/>
    </source>
</evidence>
<dbReference type="SUPFAM" id="SSF110921">
    <property type="entry name" value="2-isopropylmalate synthase LeuA, allosteric (dimerisation) domain"/>
    <property type="match status" value="1"/>
</dbReference>
<dbReference type="UniPathway" id="UPA00047">
    <property type="reaction ID" value="UER00066"/>
</dbReference>
<dbReference type="InterPro" id="IPR036230">
    <property type="entry name" value="LeuA_allosteric_dom_sf"/>
</dbReference>
<dbReference type="GO" id="GO:0009097">
    <property type="term" value="P:isoleucine biosynthetic process"/>
    <property type="evidence" value="ECO:0007669"/>
    <property type="project" value="UniProtKB-UniRule"/>
</dbReference>
<dbReference type="AlphaFoldDB" id="A0A0H3A7V3"/>
<dbReference type="GO" id="GO:0003852">
    <property type="term" value="F:2-isopropylmalate synthase activity"/>
    <property type="evidence" value="ECO:0007669"/>
    <property type="project" value="InterPro"/>
</dbReference>
<keyword evidence="5 9" id="KW-0808">Transferase</keyword>
<comment type="similarity">
    <text evidence="2 9">Belongs to the alpha-IPM synthase/homocitrate synthase family.</text>
</comment>
<dbReference type="PANTHER" id="PTHR43538:SF1">
    <property type="entry name" value="(R)-CITRAMALATE SYNTHASE"/>
    <property type="match status" value="1"/>
</dbReference>
<dbReference type="RefSeq" id="WP_010939200.1">
    <property type="nucleotide sequence ID" value="NC_008751.1"/>
</dbReference>
<dbReference type="NCBIfam" id="TIGR00977">
    <property type="entry name" value="citramal_synth"/>
    <property type="match status" value="1"/>
</dbReference>
<dbReference type="KEGG" id="dvl:Dvul_1250"/>
<dbReference type="PROSITE" id="PS00815">
    <property type="entry name" value="AIPM_HOMOCIT_SYNTH_1"/>
    <property type="match status" value="1"/>
</dbReference>
<dbReference type="EMBL" id="CP000527">
    <property type="protein sequence ID" value="ABM28269.1"/>
    <property type="molecule type" value="Genomic_DNA"/>
</dbReference>
<dbReference type="CDD" id="cd07941">
    <property type="entry name" value="DRE_TIM_LeuA3"/>
    <property type="match status" value="1"/>
</dbReference>
<dbReference type="Gene3D" id="3.30.160.270">
    <property type="match status" value="1"/>
</dbReference>
<evidence type="ECO:0000256" key="8">
    <source>
        <dbReference type="NCBIfam" id="TIGR00977"/>
    </source>
</evidence>
<dbReference type="SMART" id="SM00917">
    <property type="entry name" value="LeuA_dimer"/>
    <property type="match status" value="1"/>
</dbReference>
<keyword evidence="4" id="KW-0412">Isoleucine biosynthesis</keyword>
<dbReference type="Pfam" id="PF22617">
    <property type="entry name" value="HCS_D2"/>
    <property type="match status" value="1"/>
</dbReference>
<evidence type="ECO:0000256" key="3">
    <source>
        <dbReference type="ARBA" id="ARBA00022605"/>
    </source>
</evidence>
<dbReference type="Gene3D" id="3.20.20.70">
    <property type="entry name" value="Aldolase class I"/>
    <property type="match status" value="1"/>
</dbReference>
<comment type="pathway">
    <text evidence="1">Amino-acid biosynthesis; L-isoleucine biosynthesis; 2-oxobutanoate from pyruvate: step 1/3.</text>
</comment>
<dbReference type="InterPro" id="IPR002034">
    <property type="entry name" value="AIPM/Hcit_synth_CS"/>
</dbReference>
<keyword evidence="3" id="KW-0028">Amino-acid biosynthesis</keyword>
<proteinExistence type="inferred from homology"/>
<dbReference type="InterPro" id="IPR013785">
    <property type="entry name" value="Aldolase_TIM"/>
</dbReference>
<organism evidence="11 12">
    <name type="scientific">Nitratidesulfovibrio vulgaris (strain DP4)</name>
    <name type="common">Desulfovibrio vulgaris</name>
    <dbReference type="NCBI Taxonomy" id="391774"/>
    <lineage>
        <taxon>Bacteria</taxon>
        <taxon>Pseudomonadati</taxon>
        <taxon>Thermodesulfobacteriota</taxon>
        <taxon>Desulfovibrionia</taxon>
        <taxon>Desulfovibrionales</taxon>
        <taxon>Desulfovibrionaceae</taxon>
        <taxon>Nitratidesulfovibrio</taxon>
    </lineage>
</organism>
<reference evidence="12" key="1">
    <citation type="journal article" date="2009" name="Environ. Microbiol.">
        <title>Contribution of mobile genetic elements to Desulfovibrio vulgaris genome plasticity.</title>
        <authorList>
            <person name="Walker C.B."/>
            <person name="Stolyar S."/>
            <person name="Chivian D."/>
            <person name="Pinel N."/>
            <person name="Gabster J.A."/>
            <person name="Dehal P.S."/>
            <person name="He Z."/>
            <person name="Yang Z.K."/>
            <person name="Yen H.C."/>
            <person name="Zhou J."/>
            <person name="Wall J.D."/>
            <person name="Hazen T.C."/>
            <person name="Arkin A.P."/>
            <person name="Stahl D.A."/>
        </authorList>
    </citation>
    <scope>NUCLEOTIDE SEQUENCE [LARGE SCALE GENOMIC DNA]</scope>
    <source>
        <strain evidence="12">DP4</strain>
    </source>
</reference>
<dbReference type="GO" id="GO:0009098">
    <property type="term" value="P:L-leucine biosynthetic process"/>
    <property type="evidence" value="ECO:0007669"/>
    <property type="project" value="InterPro"/>
</dbReference>
<dbReference type="HOGENOM" id="CLU_022158_7_0_7"/>
<evidence type="ECO:0000256" key="2">
    <source>
        <dbReference type="ARBA" id="ARBA00006154"/>
    </source>
</evidence>
<dbReference type="GO" id="GO:0043714">
    <property type="term" value="F:(R)-citramalate synthase activity"/>
    <property type="evidence" value="ECO:0007669"/>
    <property type="project" value="UniProtKB-UniRule"/>
</dbReference>
<dbReference type="Pfam" id="PF00682">
    <property type="entry name" value="HMGL-like"/>
    <property type="match status" value="1"/>
</dbReference>
<evidence type="ECO:0000256" key="5">
    <source>
        <dbReference type="ARBA" id="ARBA00022679"/>
    </source>
</evidence>
<keyword evidence="11" id="KW-0012">Acyltransferase</keyword>
<dbReference type="InterPro" id="IPR005675">
    <property type="entry name" value="Citramal_synthase"/>
</dbReference>
<evidence type="ECO:0000313" key="11">
    <source>
        <dbReference type="EMBL" id="ABM28269.1"/>
    </source>
</evidence>
<protein>
    <recommendedName>
        <fullName evidence="8">Citramalate synthase</fullName>
        <ecNumber evidence="8">2.3.3.21</ecNumber>
    </recommendedName>
</protein>
<dbReference type="Gene3D" id="1.10.238.260">
    <property type="match status" value="1"/>
</dbReference>
<evidence type="ECO:0000256" key="7">
    <source>
        <dbReference type="ARBA" id="ARBA00048263"/>
    </source>
</evidence>
<dbReference type="SMR" id="A0A0H3A7V3"/>
<sequence>MRRQIHLYDTTLRDGSQSEDINLNTPDKLKIALRLDELGIAYIEGGWPGSNPVDVAFFKEIRNYNLKQAKISAFGSTHHPSHTAENDPNLKAIAAARTDAAAIFGKSCERHAREALRLDGRRNLDIIHDSIAFLKKQVAEVFFDAEHFFDGYRHNAAYALEVLRRAHEAGGDVLVLCDTNGGTLPHEVHDIVTAVREQLPEAKLGIHAHNDCEVAVANSIAAVQAGAVQVQGTMNGVGERCGNANLSSVIPILELKSAGAYACLPEGRLQQLTAVSSYVSEVTNLPPFSRQPFVGRSAFAHKGGVHVSAVNRNATLYEHITPESVGNHQRVLITELAGRSNIVSLARRFGFHLDKDEPVVKGLMNELKKKASLGYDYAAAEASVELLLLRKLARRGVREFFKLIQFRVLESKQENDLEPMSEASVMVEVEGIIEHTAATGRGPVNALDNALRKALSSFYPRIREMRLLDFKVRVLTGTETDGGTASTVRVLIESGDADSRWVTVGVSYNIIEASWQALADSMTYKLYKDEHVQRGMTD</sequence>
<dbReference type="SUPFAM" id="SSF51569">
    <property type="entry name" value="Aldolase"/>
    <property type="match status" value="1"/>
</dbReference>
<gene>
    <name evidence="11" type="ordered locus">Dvul_1250</name>
</gene>
<dbReference type="InterPro" id="IPR000891">
    <property type="entry name" value="PYR_CT"/>
</dbReference>
<dbReference type="EC" id="2.3.3.21" evidence="8"/>
<dbReference type="Pfam" id="PF08502">
    <property type="entry name" value="LeuA_dimer"/>
    <property type="match status" value="1"/>
</dbReference>